<name>A0A420B7Z2_SPHD1</name>
<keyword evidence="1" id="KW-0489">Methyltransferase</keyword>
<dbReference type="Proteomes" id="UP000286246">
    <property type="component" value="Unassembled WGS sequence"/>
</dbReference>
<proteinExistence type="predicted"/>
<dbReference type="InterPro" id="IPR029063">
    <property type="entry name" value="SAM-dependent_MTases_sf"/>
</dbReference>
<dbReference type="CDD" id="cd02440">
    <property type="entry name" value="AdoMet_MTases"/>
    <property type="match status" value="1"/>
</dbReference>
<dbReference type="EMBL" id="RAPY01000002">
    <property type="protein sequence ID" value="RKE52910.1"/>
    <property type="molecule type" value="Genomic_DNA"/>
</dbReference>
<dbReference type="Gene3D" id="3.40.50.150">
    <property type="entry name" value="Vaccinia Virus protein VP39"/>
    <property type="match status" value="1"/>
</dbReference>
<keyword evidence="2" id="KW-1185">Reference proteome</keyword>
<dbReference type="AlphaFoldDB" id="A0A420B7Z2"/>
<organism evidence="1 2">
    <name type="scientific">Sphingobacterium detergens</name>
    <dbReference type="NCBI Taxonomy" id="1145106"/>
    <lineage>
        <taxon>Bacteria</taxon>
        <taxon>Pseudomonadati</taxon>
        <taxon>Bacteroidota</taxon>
        <taxon>Sphingobacteriia</taxon>
        <taxon>Sphingobacteriales</taxon>
        <taxon>Sphingobacteriaceae</taxon>
        <taxon>Sphingobacterium</taxon>
    </lineage>
</organism>
<evidence type="ECO:0000313" key="1">
    <source>
        <dbReference type="EMBL" id="RKE52910.1"/>
    </source>
</evidence>
<dbReference type="GO" id="GO:0032259">
    <property type="term" value="P:methylation"/>
    <property type="evidence" value="ECO:0007669"/>
    <property type="project" value="UniProtKB-KW"/>
</dbReference>
<accession>A0A420B7Z2</accession>
<dbReference type="GO" id="GO:0008168">
    <property type="term" value="F:methyltransferase activity"/>
    <property type="evidence" value="ECO:0007669"/>
    <property type="project" value="UniProtKB-KW"/>
</dbReference>
<protein>
    <submittedName>
        <fullName evidence="1">Methyltransferase family protein</fullName>
    </submittedName>
</protein>
<dbReference type="SUPFAM" id="SSF53335">
    <property type="entry name" value="S-adenosyl-L-methionine-dependent methyltransferases"/>
    <property type="match status" value="1"/>
</dbReference>
<reference evidence="1 2" key="1">
    <citation type="submission" date="2018-09" db="EMBL/GenBank/DDBJ databases">
        <title>Genomic Encyclopedia of Type Strains, Phase III (KMG-III): the genomes of soil and plant-associated and newly described type strains.</title>
        <authorList>
            <person name="Whitman W."/>
        </authorList>
    </citation>
    <scope>NUCLEOTIDE SEQUENCE [LARGE SCALE GENOMIC DNA]</scope>
    <source>
        <strain evidence="1 2">CECT 7938</strain>
    </source>
</reference>
<evidence type="ECO:0000313" key="2">
    <source>
        <dbReference type="Proteomes" id="UP000286246"/>
    </source>
</evidence>
<sequence>MFRDVYGEALDDYFIHQEEKFPLILHTSYGDQDEMPVEVFFRDADDFPELEFIGLSLCDGRVLDVGAGVGSHSLYLQEKGFEVDVLEISQTACHIMQQRGVQHIICQDFYEFSGQKYDTLLFLMNGVGIAGDIDGFKKLLQHSKELLTDRGQLIFDSSDIGYLYEDYNIKKPNHYFGEIQYQYEYKGQKGNPFKWLYLDQDKLIKIAHELGWVVQILYEDEHDQYLVRMEPKK</sequence>
<comment type="caution">
    <text evidence="1">The sequence shown here is derived from an EMBL/GenBank/DDBJ whole genome shotgun (WGS) entry which is preliminary data.</text>
</comment>
<gene>
    <name evidence="1" type="ORF">DFQ12_3157</name>
</gene>
<dbReference type="OrthoDB" id="1143568at2"/>
<keyword evidence="1" id="KW-0808">Transferase</keyword>